<dbReference type="EMBL" id="LN852809">
    <property type="protein sequence ID" value="CRY93980.1"/>
    <property type="molecule type" value="Genomic_DNA"/>
</dbReference>
<geneLocation type="plasmid" evidence="1">
    <name>pRGRH0119</name>
</geneLocation>
<dbReference type="AlphaFoldDB" id="A0A0H5PXS1"/>
<sequence>MKKRVLSLMLATVMCMALAVTANAVEYDSSMVNLGERAGSVLSVEQTSLINGNFPKNVRGETYGTALMAEVVGEMPDLQAAIGTDGQEGYVRTSDLSHPKFETPQDALEWQKTQPDSYYIPLYDFQGNEIGSFLRERNNLTIAEMEAMKG</sequence>
<name>A0A0H5PXS1_9ZZZZ</name>
<accession>A0A0H5PXS1</accession>
<protein>
    <submittedName>
        <fullName evidence="1">Uncharacterized protein</fullName>
    </submittedName>
</protein>
<reference evidence="1" key="1">
    <citation type="submission" date="2015-06" db="EMBL/GenBank/DDBJ databases">
        <authorList>
            <person name="Joergensen T."/>
        </authorList>
    </citation>
    <scope>NUCLEOTIDE SEQUENCE</scope>
    <source>
        <plasmid evidence="1">pRGRH0119</plasmid>
    </source>
</reference>
<organism evidence="1">
    <name type="scientific">uncultured prokaryote</name>
    <dbReference type="NCBI Taxonomy" id="198431"/>
    <lineage>
        <taxon>unclassified sequences</taxon>
        <taxon>environmental samples</taxon>
    </lineage>
</organism>
<keyword evidence="1" id="KW-0614">Plasmid</keyword>
<evidence type="ECO:0000313" key="1">
    <source>
        <dbReference type="EMBL" id="CRY93980.1"/>
    </source>
</evidence>
<proteinExistence type="predicted"/>
<reference evidence="1" key="2">
    <citation type="submission" date="2015-07" db="EMBL/GenBank/DDBJ databases">
        <title>Plasmids, circular viruses and viroids from rat gut.</title>
        <authorList>
            <person name="Jorgensen T.J."/>
            <person name="Hansen M.A."/>
            <person name="Xu Z."/>
            <person name="Tabak M.A."/>
            <person name="Sorensen S.J."/>
            <person name="Hansen L.H."/>
        </authorList>
    </citation>
    <scope>NUCLEOTIDE SEQUENCE</scope>
    <source>
        <plasmid evidence="1">pRGRH0119</plasmid>
    </source>
</reference>